<gene>
    <name evidence="3" type="ORF">SAMN05444159_6017</name>
</gene>
<feature type="transmembrane region" description="Helical" evidence="1">
    <location>
        <begin position="313"/>
        <end position="334"/>
    </location>
</feature>
<dbReference type="GO" id="GO:0016747">
    <property type="term" value="F:acyltransferase activity, transferring groups other than amino-acyl groups"/>
    <property type="evidence" value="ECO:0007669"/>
    <property type="project" value="InterPro"/>
</dbReference>
<dbReference type="Pfam" id="PF01757">
    <property type="entry name" value="Acyl_transf_3"/>
    <property type="match status" value="1"/>
</dbReference>
<dbReference type="InterPro" id="IPR002656">
    <property type="entry name" value="Acyl_transf_3_dom"/>
</dbReference>
<dbReference type="RefSeq" id="WP_079543255.1">
    <property type="nucleotide sequence ID" value="NZ_LT670844.1"/>
</dbReference>
<sequence length="367" mass="40119">MAAEIRSLTGVRGIGAALIVIYHFGKIRLDWINPIWPIPHGYMAVDLFFMLSGFVIGLGYRNAFAEQFSKNYGAFLIKRVARLYPAYIAISILYVLKLAFGLAGEETLSRFGRYDVIGNLLMLGGWGLHIYPLIGVAWAASAELGSYILLPLLMKGTLQRGIISWSFCVLASIFAIYAIAVSGLGYSGPLDVVETTSLYPLLRAVAGFTFGLATYRYAENLDRLTAKSQDAFLIVTLVALVVAACATTNDFPVYFLLIPLIAILSRDGRLALLLFGNKLVYHLGVISYSIYLLHPLFIRFTALSSRHFGATPLAYTICSLVSFVVIWGLSYLSYRFVEIPGRNLITGLLLAKRDGAVTAPAPSSPTG</sequence>
<accession>A0A1M7B151</accession>
<feature type="transmembrane region" description="Helical" evidence="1">
    <location>
        <begin position="40"/>
        <end position="60"/>
    </location>
</feature>
<evidence type="ECO:0000256" key="1">
    <source>
        <dbReference type="SAM" id="Phobius"/>
    </source>
</evidence>
<keyword evidence="1" id="KW-0472">Membrane</keyword>
<evidence type="ECO:0000313" key="4">
    <source>
        <dbReference type="Proteomes" id="UP000189935"/>
    </source>
</evidence>
<feature type="transmembrane region" description="Helical" evidence="1">
    <location>
        <begin position="279"/>
        <end position="301"/>
    </location>
</feature>
<dbReference type="OrthoDB" id="9796461at2"/>
<name>A0A1M7B151_9BRAD</name>
<dbReference type="Proteomes" id="UP000189935">
    <property type="component" value="Chromosome I"/>
</dbReference>
<feature type="transmembrane region" description="Helical" evidence="1">
    <location>
        <begin position="162"/>
        <end position="186"/>
    </location>
</feature>
<proteinExistence type="predicted"/>
<keyword evidence="1" id="KW-0812">Transmembrane</keyword>
<feature type="transmembrane region" description="Helical" evidence="1">
    <location>
        <begin position="253"/>
        <end position="272"/>
    </location>
</feature>
<keyword evidence="1" id="KW-1133">Transmembrane helix</keyword>
<organism evidence="3 4">
    <name type="scientific">Bradyrhizobium lablabi</name>
    <dbReference type="NCBI Taxonomy" id="722472"/>
    <lineage>
        <taxon>Bacteria</taxon>
        <taxon>Pseudomonadati</taxon>
        <taxon>Pseudomonadota</taxon>
        <taxon>Alphaproteobacteria</taxon>
        <taxon>Hyphomicrobiales</taxon>
        <taxon>Nitrobacteraceae</taxon>
        <taxon>Bradyrhizobium</taxon>
    </lineage>
</organism>
<feature type="transmembrane region" description="Helical" evidence="1">
    <location>
        <begin position="7"/>
        <end position="25"/>
    </location>
</feature>
<keyword evidence="3" id="KW-0808">Transferase</keyword>
<evidence type="ECO:0000259" key="2">
    <source>
        <dbReference type="Pfam" id="PF01757"/>
    </source>
</evidence>
<dbReference type="AlphaFoldDB" id="A0A1M7B151"/>
<feature type="transmembrane region" description="Helical" evidence="1">
    <location>
        <begin position="81"/>
        <end position="103"/>
    </location>
</feature>
<protein>
    <submittedName>
        <fullName evidence="3">Peptidoglycan/LPS O-acetylase OafA/YrhL, contains acyltransferase and SGNH-hydrolase domains</fullName>
    </submittedName>
</protein>
<dbReference type="GO" id="GO:0016787">
    <property type="term" value="F:hydrolase activity"/>
    <property type="evidence" value="ECO:0007669"/>
    <property type="project" value="UniProtKB-KW"/>
</dbReference>
<reference evidence="3 4" key="1">
    <citation type="submission" date="2016-11" db="EMBL/GenBank/DDBJ databases">
        <authorList>
            <person name="Jaros S."/>
            <person name="Januszkiewicz K."/>
            <person name="Wedrychowicz H."/>
        </authorList>
    </citation>
    <scope>NUCLEOTIDE SEQUENCE [LARGE SCALE GENOMIC DNA]</scope>
    <source>
        <strain evidence="3 4">GAS499</strain>
    </source>
</reference>
<evidence type="ECO:0000313" key="3">
    <source>
        <dbReference type="EMBL" id="SHL48732.1"/>
    </source>
</evidence>
<keyword evidence="3" id="KW-0378">Hydrolase</keyword>
<dbReference type="PANTHER" id="PTHR23028">
    <property type="entry name" value="ACETYLTRANSFERASE"/>
    <property type="match status" value="1"/>
</dbReference>
<dbReference type="EMBL" id="LT670844">
    <property type="protein sequence ID" value="SHL48732.1"/>
    <property type="molecule type" value="Genomic_DNA"/>
</dbReference>
<keyword evidence="3" id="KW-0012">Acyltransferase</keyword>
<feature type="transmembrane region" description="Helical" evidence="1">
    <location>
        <begin position="198"/>
        <end position="218"/>
    </location>
</feature>
<dbReference type="InterPro" id="IPR050879">
    <property type="entry name" value="Acyltransferase_3"/>
</dbReference>
<feature type="domain" description="Acyltransferase 3" evidence="2">
    <location>
        <begin position="6"/>
        <end position="330"/>
    </location>
</feature>
<feature type="transmembrane region" description="Helical" evidence="1">
    <location>
        <begin position="130"/>
        <end position="150"/>
    </location>
</feature>